<dbReference type="RefSeq" id="WP_062012280.1">
    <property type="nucleotide sequence ID" value="NZ_JAURUE010000002.1"/>
</dbReference>
<dbReference type="EMBL" id="JAURUE010000002">
    <property type="protein sequence ID" value="MDP9616012.1"/>
    <property type="molecule type" value="Genomic_DNA"/>
</dbReference>
<accession>A0ABT9L8E0</accession>
<dbReference type="Gene3D" id="1.10.510.10">
    <property type="entry name" value="Transferase(Phosphotransferase) domain 1"/>
    <property type="match status" value="1"/>
</dbReference>
<evidence type="ECO:0000313" key="3">
    <source>
        <dbReference type="Proteomes" id="UP001234880"/>
    </source>
</evidence>
<organism evidence="2 3">
    <name type="scientific">Streptomyces demainii</name>
    <dbReference type="NCBI Taxonomy" id="588122"/>
    <lineage>
        <taxon>Bacteria</taxon>
        <taxon>Bacillati</taxon>
        <taxon>Actinomycetota</taxon>
        <taxon>Actinomycetes</taxon>
        <taxon>Kitasatosporales</taxon>
        <taxon>Streptomycetaceae</taxon>
        <taxon>Streptomyces</taxon>
    </lineage>
</organism>
<dbReference type="Proteomes" id="UP001234880">
    <property type="component" value="Unassembled WGS sequence"/>
</dbReference>
<evidence type="ECO:0000313" key="2">
    <source>
        <dbReference type="EMBL" id="MDP9616012.1"/>
    </source>
</evidence>
<protein>
    <submittedName>
        <fullName evidence="2">Spectinomycin phosphotransferase</fullName>
    </submittedName>
</protein>
<dbReference type="InterPro" id="IPR011009">
    <property type="entry name" value="Kinase-like_dom_sf"/>
</dbReference>
<comment type="caution">
    <text evidence="2">The sequence shown here is derived from an EMBL/GenBank/DDBJ whole genome shotgun (WGS) entry which is preliminary data.</text>
</comment>
<evidence type="ECO:0000259" key="1">
    <source>
        <dbReference type="Pfam" id="PF01636"/>
    </source>
</evidence>
<dbReference type="InterPro" id="IPR002575">
    <property type="entry name" value="Aminoglycoside_PTrfase"/>
</dbReference>
<dbReference type="Pfam" id="PF01636">
    <property type="entry name" value="APH"/>
    <property type="match status" value="1"/>
</dbReference>
<dbReference type="SUPFAM" id="SSF56112">
    <property type="entry name" value="Protein kinase-like (PK-like)"/>
    <property type="match status" value="1"/>
</dbReference>
<name>A0ABT9L8E0_9ACTN</name>
<sequence length="337" mass="36859">MQNPPEEFDEARLWDALRGFSVPPSSVSYAPVGFGDYHWQVIDEDGRPWFATVSDLEHKEYCGRGAAAALEGLRRAMETARTLRERDGLRFVVAPVPAADGRTVVALDARYALAVFPHVPGRPGRFGQRLSEAERDQVLELLADLHGRTPPETTPPTTLEPAGLSGVHEALGELDGVWSGGPFAEPARELLAEHAATLRARCAEFAELTDEVRRRGAPLVVTHGEPHPGNLILGEDGYRLVDWDTVGLAPPERDLSLISADPSELARYTELTGRTPDPAGLALYRLRWSLLDVAEFVEWFRGEHDRSEDTETAWKGFTETLGQLADGASGVAARPGE</sequence>
<gene>
    <name evidence="2" type="ORF">JOF35_008350</name>
</gene>
<reference evidence="2 3" key="1">
    <citation type="submission" date="2023-07" db="EMBL/GenBank/DDBJ databases">
        <title>Sequencing the genomes of 1000 actinobacteria strains.</title>
        <authorList>
            <person name="Klenk H.-P."/>
        </authorList>
    </citation>
    <scope>NUCLEOTIDE SEQUENCE [LARGE SCALE GENOMIC DNA]</scope>
    <source>
        <strain evidence="2 3">DSM 41600</strain>
    </source>
</reference>
<feature type="domain" description="Aminoglycoside phosphotransferase" evidence="1">
    <location>
        <begin position="33"/>
        <end position="282"/>
    </location>
</feature>
<dbReference type="Gene3D" id="1.20.58.840">
    <property type="match status" value="1"/>
</dbReference>
<proteinExistence type="predicted"/>
<keyword evidence="3" id="KW-1185">Reference proteome</keyword>